<proteinExistence type="predicted"/>
<dbReference type="AlphaFoldDB" id="X1V9V7"/>
<comment type="caution">
    <text evidence="1">The sequence shown here is derived from an EMBL/GenBank/DDBJ whole genome shotgun (WGS) entry which is preliminary data.</text>
</comment>
<accession>X1V9V7</accession>
<name>X1V9V7_9ZZZZ</name>
<organism evidence="1">
    <name type="scientific">marine sediment metagenome</name>
    <dbReference type="NCBI Taxonomy" id="412755"/>
    <lineage>
        <taxon>unclassified sequences</taxon>
        <taxon>metagenomes</taxon>
        <taxon>ecological metagenomes</taxon>
    </lineage>
</organism>
<evidence type="ECO:0000313" key="1">
    <source>
        <dbReference type="EMBL" id="GAJ13442.1"/>
    </source>
</evidence>
<protein>
    <submittedName>
        <fullName evidence="1">Uncharacterized protein</fullName>
    </submittedName>
</protein>
<reference evidence="1" key="1">
    <citation type="journal article" date="2014" name="Front. Microbiol.">
        <title>High frequency of phylogenetically diverse reductive dehalogenase-homologous genes in deep subseafloor sedimentary metagenomes.</title>
        <authorList>
            <person name="Kawai M."/>
            <person name="Futagami T."/>
            <person name="Toyoda A."/>
            <person name="Takaki Y."/>
            <person name="Nishi S."/>
            <person name="Hori S."/>
            <person name="Arai W."/>
            <person name="Tsubouchi T."/>
            <person name="Morono Y."/>
            <person name="Uchiyama I."/>
            <person name="Ito T."/>
            <person name="Fujiyama A."/>
            <person name="Inagaki F."/>
            <person name="Takami H."/>
        </authorList>
    </citation>
    <scope>NUCLEOTIDE SEQUENCE</scope>
    <source>
        <strain evidence="1">Expedition CK06-06</strain>
    </source>
</reference>
<dbReference type="EMBL" id="BARW01028484">
    <property type="protein sequence ID" value="GAJ13442.1"/>
    <property type="molecule type" value="Genomic_DNA"/>
</dbReference>
<sequence>KPPKGCRVICFDESYPLEIRPYAGTCWAQAKQPQRLPANLYQIPWN</sequence>
<gene>
    <name evidence="1" type="ORF">S12H4_45978</name>
</gene>
<feature type="non-terminal residue" evidence="1">
    <location>
        <position position="1"/>
    </location>
</feature>